<comment type="caution">
    <text evidence="1">The sequence shown here is derived from an EMBL/GenBank/DDBJ whole genome shotgun (WGS) entry which is preliminary data.</text>
</comment>
<evidence type="ECO:0000313" key="1">
    <source>
        <dbReference type="EMBL" id="CAI4007904.1"/>
    </source>
</evidence>
<name>A0A9P1GEZ9_9DINO</name>
<dbReference type="EMBL" id="CAMXCT020004146">
    <property type="protein sequence ID" value="CAL1161279.1"/>
    <property type="molecule type" value="Genomic_DNA"/>
</dbReference>
<reference evidence="1" key="1">
    <citation type="submission" date="2022-10" db="EMBL/GenBank/DDBJ databases">
        <authorList>
            <person name="Chen Y."/>
            <person name="Dougan E. K."/>
            <person name="Chan C."/>
            <person name="Rhodes N."/>
            <person name="Thang M."/>
        </authorList>
    </citation>
    <scope>NUCLEOTIDE SEQUENCE</scope>
</reference>
<dbReference type="EMBL" id="CAMXCT030004146">
    <property type="protein sequence ID" value="CAL4795216.1"/>
    <property type="molecule type" value="Genomic_DNA"/>
</dbReference>
<accession>A0A9P1GEZ9</accession>
<keyword evidence="3" id="KW-1185">Reference proteome</keyword>
<protein>
    <submittedName>
        <fullName evidence="1">Uncharacterized protein</fullName>
    </submittedName>
</protein>
<gene>
    <name evidence="1" type="ORF">C1SCF055_LOCUS33401</name>
</gene>
<evidence type="ECO:0000313" key="3">
    <source>
        <dbReference type="Proteomes" id="UP001152797"/>
    </source>
</evidence>
<organism evidence="1">
    <name type="scientific">Cladocopium goreaui</name>
    <dbReference type="NCBI Taxonomy" id="2562237"/>
    <lineage>
        <taxon>Eukaryota</taxon>
        <taxon>Sar</taxon>
        <taxon>Alveolata</taxon>
        <taxon>Dinophyceae</taxon>
        <taxon>Suessiales</taxon>
        <taxon>Symbiodiniaceae</taxon>
        <taxon>Cladocopium</taxon>
    </lineage>
</organism>
<proteinExistence type="predicted"/>
<evidence type="ECO:0000313" key="2">
    <source>
        <dbReference type="EMBL" id="CAL1161279.1"/>
    </source>
</evidence>
<reference evidence="2" key="2">
    <citation type="submission" date="2024-04" db="EMBL/GenBank/DDBJ databases">
        <authorList>
            <person name="Chen Y."/>
            <person name="Shah S."/>
            <person name="Dougan E. K."/>
            <person name="Thang M."/>
            <person name="Chan C."/>
        </authorList>
    </citation>
    <scope>NUCLEOTIDE SEQUENCE [LARGE SCALE GENOMIC DNA]</scope>
</reference>
<dbReference type="Proteomes" id="UP001152797">
    <property type="component" value="Unassembled WGS sequence"/>
</dbReference>
<dbReference type="AlphaFoldDB" id="A0A9P1GEZ9"/>
<sequence length="125" mass="14044">MAGAAEYVWGMVIIGTQRLQNYLQLSEGVMTCTIADKDFEHVPPRQVERLEAQEDIFILGNGYPAVRYLLVCRSDNGQSVLFRGPQSTADCIYCKKMPLKTVVIKLTAHLETRPEWDQPLACIAV</sequence>
<dbReference type="EMBL" id="CAMXCT010004146">
    <property type="protein sequence ID" value="CAI4007904.1"/>
    <property type="molecule type" value="Genomic_DNA"/>
</dbReference>